<dbReference type="RefSeq" id="WP_212939919.1">
    <property type="nucleotide sequence ID" value="NZ_BORR01000008.1"/>
</dbReference>
<accession>A0A919XW15</accession>
<protein>
    <submittedName>
        <fullName evidence="1">Alkaline ceramidase</fullName>
    </submittedName>
</protein>
<organism evidence="1 2">
    <name type="scientific">Paenibacillus antibioticophila</name>
    <dbReference type="NCBI Taxonomy" id="1274374"/>
    <lineage>
        <taxon>Bacteria</taxon>
        <taxon>Bacillati</taxon>
        <taxon>Bacillota</taxon>
        <taxon>Bacilli</taxon>
        <taxon>Bacillales</taxon>
        <taxon>Paenibacillaceae</taxon>
        <taxon>Paenibacillus</taxon>
    </lineage>
</organism>
<comment type="caution">
    <text evidence="1">The sequence shown here is derived from an EMBL/GenBank/DDBJ whole genome shotgun (WGS) entry which is preliminary data.</text>
</comment>
<gene>
    <name evidence="1" type="ORF">J41TS12_25330</name>
</gene>
<dbReference type="EMBL" id="BORR01000008">
    <property type="protein sequence ID" value="GIO37672.1"/>
    <property type="molecule type" value="Genomic_DNA"/>
</dbReference>
<evidence type="ECO:0000313" key="2">
    <source>
        <dbReference type="Proteomes" id="UP000681162"/>
    </source>
</evidence>
<keyword evidence="2" id="KW-1185">Reference proteome</keyword>
<dbReference type="AlphaFoldDB" id="A0A919XW15"/>
<dbReference type="Proteomes" id="UP000681162">
    <property type="component" value="Unassembled WGS sequence"/>
</dbReference>
<reference evidence="1 2" key="1">
    <citation type="submission" date="2021-03" db="EMBL/GenBank/DDBJ databases">
        <title>Antimicrobial resistance genes in bacteria isolated from Japanese honey, and their potential for conferring macrolide and lincosamide resistance in the American foulbrood pathogen Paenibacillus larvae.</title>
        <authorList>
            <person name="Okamoto M."/>
            <person name="Kumagai M."/>
            <person name="Kanamori H."/>
            <person name="Takamatsu D."/>
        </authorList>
    </citation>
    <scope>NUCLEOTIDE SEQUENCE [LARGE SCALE GENOMIC DNA]</scope>
    <source>
        <strain evidence="1 2">J41TS12</strain>
    </source>
</reference>
<evidence type="ECO:0000313" key="1">
    <source>
        <dbReference type="EMBL" id="GIO37672.1"/>
    </source>
</evidence>
<sequence>MNLTHHCKAAFSQKDITPDFPVELIGGYRGDGQARGILHRLSVQIVLFALGQERSCLIAIDSLGLTAKLSDELRSLTAKALGIPAARIMLNFSHTHSAPAPLSPLNGQRYFTLLCSKVAEATREALLQLQPCLIGWSVTYSELAENRRDGCSLADKRLGALQIVNAANGRPLALVLRVGAHPNILMEHTDISSDYFGMTRDKLSDEFGCPVMLLQGASGNLKPRGVSTINGGTLQDVERISDLILQDAKRLQFEPSQVERLSMYSRKIEFHSDVPSKEQALQIADEARARFGIEGASWLDECERLRQAGVVSQIQETSVQFFFLNEGCFCGLPDEIFCEISLEASLRVESQLLFLNGYTNGCAGYLPHQEEWEKGGYETLYSYLMYYPYHGHVLPYRKDTAQRIVELVVAEWHHEGNG</sequence>
<proteinExistence type="predicted"/>
<name>A0A919XW15_9BACL</name>